<dbReference type="EnsemblMetazoa" id="CapteT194841">
    <property type="protein sequence ID" value="CapteP194841"/>
    <property type="gene ID" value="CapteG194841"/>
</dbReference>
<dbReference type="HOGENOM" id="CLU_1972589_0_0_1"/>
<reference evidence="2" key="3">
    <citation type="submission" date="2015-06" db="UniProtKB">
        <authorList>
            <consortium name="EnsemblMetazoa"/>
        </authorList>
    </citation>
    <scope>IDENTIFICATION</scope>
</reference>
<keyword evidence="3" id="KW-1185">Reference proteome</keyword>
<reference evidence="3" key="1">
    <citation type="submission" date="2012-12" db="EMBL/GenBank/DDBJ databases">
        <authorList>
            <person name="Hellsten U."/>
            <person name="Grimwood J."/>
            <person name="Chapman J.A."/>
            <person name="Shapiro H."/>
            <person name="Aerts A."/>
            <person name="Otillar R.P."/>
            <person name="Terry A.Y."/>
            <person name="Boore J.L."/>
            <person name="Simakov O."/>
            <person name="Marletaz F."/>
            <person name="Cho S.-J."/>
            <person name="Edsinger-Gonzales E."/>
            <person name="Havlak P."/>
            <person name="Kuo D.-H."/>
            <person name="Larsson T."/>
            <person name="Lv J."/>
            <person name="Arendt D."/>
            <person name="Savage R."/>
            <person name="Osoegawa K."/>
            <person name="de Jong P."/>
            <person name="Lindberg D.R."/>
            <person name="Seaver E.C."/>
            <person name="Weisblat D.A."/>
            <person name="Putnam N.H."/>
            <person name="Grigoriev I.V."/>
            <person name="Rokhsar D.S."/>
        </authorList>
    </citation>
    <scope>NUCLEOTIDE SEQUENCE</scope>
    <source>
        <strain evidence="3">I ESC-2004</strain>
    </source>
</reference>
<proteinExistence type="predicted"/>
<evidence type="ECO:0000313" key="3">
    <source>
        <dbReference type="Proteomes" id="UP000014760"/>
    </source>
</evidence>
<name>R7T899_CAPTE</name>
<organism evidence="1">
    <name type="scientific">Capitella teleta</name>
    <name type="common">Polychaete worm</name>
    <dbReference type="NCBI Taxonomy" id="283909"/>
    <lineage>
        <taxon>Eukaryota</taxon>
        <taxon>Metazoa</taxon>
        <taxon>Spiralia</taxon>
        <taxon>Lophotrochozoa</taxon>
        <taxon>Annelida</taxon>
        <taxon>Polychaeta</taxon>
        <taxon>Sedentaria</taxon>
        <taxon>Scolecida</taxon>
        <taxon>Capitellidae</taxon>
        <taxon>Capitella</taxon>
    </lineage>
</organism>
<accession>R7T899</accession>
<sequence length="127" mass="14342">MAPAKLRISLEDRAGSLLKPQLKSISKRPTMAIIQLHISLITHFVFKENELPEEVNKGFGPDKIATEFKFSITDAELEAKNKEPPTCILEAAVVRRNEHPIRLRSRSWRPWLCVVSMRVSCSTFAAG</sequence>
<gene>
    <name evidence="1" type="ORF">CAPTEDRAFT_194841</name>
</gene>
<dbReference type="AlphaFoldDB" id="R7T899"/>
<evidence type="ECO:0000313" key="1">
    <source>
        <dbReference type="EMBL" id="ELT87199.1"/>
    </source>
</evidence>
<dbReference type="Proteomes" id="UP000014760">
    <property type="component" value="Unassembled WGS sequence"/>
</dbReference>
<evidence type="ECO:0000313" key="2">
    <source>
        <dbReference type="EnsemblMetazoa" id="CapteP194841"/>
    </source>
</evidence>
<protein>
    <submittedName>
        <fullName evidence="1 2">Uncharacterized protein</fullName>
    </submittedName>
</protein>
<dbReference type="EMBL" id="AMQN01003670">
    <property type="status" value="NOT_ANNOTATED_CDS"/>
    <property type="molecule type" value="Genomic_DNA"/>
</dbReference>
<reference evidence="1 3" key="2">
    <citation type="journal article" date="2013" name="Nature">
        <title>Insights into bilaterian evolution from three spiralian genomes.</title>
        <authorList>
            <person name="Simakov O."/>
            <person name="Marletaz F."/>
            <person name="Cho S.J."/>
            <person name="Edsinger-Gonzales E."/>
            <person name="Havlak P."/>
            <person name="Hellsten U."/>
            <person name="Kuo D.H."/>
            <person name="Larsson T."/>
            <person name="Lv J."/>
            <person name="Arendt D."/>
            <person name="Savage R."/>
            <person name="Osoegawa K."/>
            <person name="de Jong P."/>
            <person name="Grimwood J."/>
            <person name="Chapman J.A."/>
            <person name="Shapiro H."/>
            <person name="Aerts A."/>
            <person name="Otillar R.P."/>
            <person name="Terry A.Y."/>
            <person name="Boore J.L."/>
            <person name="Grigoriev I.V."/>
            <person name="Lindberg D.R."/>
            <person name="Seaver E.C."/>
            <person name="Weisblat D.A."/>
            <person name="Putnam N.H."/>
            <person name="Rokhsar D.S."/>
        </authorList>
    </citation>
    <scope>NUCLEOTIDE SEQUENCE</scope>
    <source>
        <strain evidence="1 3">I ESC-2004</strain>
    </source>
</reference>
<dbReference type="EMBL" id="KB312450">
    <property type="protein sequence ID" value="ELT87199.1"/>
    <property type="molecule type" value="Genomic_DNA"/>
</dbReference>